<dbReference type="SUPFAM" id="SSF49265">
    <property type="entry name" value="Fibronectin type III"/>
    <property type="match status" value="1"/>
</dbReference>
<sequence length="161" mass="17764">MYVQVYNSAGPGPPSRRATITTKGEAPLLYPRIIRVKSHGPDTVKVTWRGISTGNTEEALKGYKVRVWVLNNDIRTARDYLMPRDTNMGIIHGIRKGVLYNLRVLGYSNGGDGKLSPMIVFTLGGEVPVDLTMADILAGTSRLQISLHFIVYSLCIAMMII</sequence>
<dbReference type="AlphaFoldDB" id="A0A0L8I9G8"/>
<name>A0A0L8I9G8_OCTBM</name>
<dbReference type="EMBL" id="KQ416215">
    <property type="protein sequence ID" value="KOF98107.1"/>
    <property type="molecule type" value="Genomic_DNA"/>
</dbReference>
<protein>
    <recommendedName>
        <fullName evidence="1">Fibronectin type-III domain-containing protein</fullName>
    </recommendedName>
</protein>
<dbReference type="PROSITE" id="PS50853">
    <property type="entry name" value="FN3"/>
    <property type="match status" value="1"/>
</dbReference>
<dbReference type="Pfam" id="PF00041">
    <property type="entry name" value="fn3"/>
    <property type="match status" value="1"/>
</dbReference>
<organism evidence="2">
    <name type="scientific">Octopus bimaculoides</name>
    <name type="common">California two-spotted octopus</name>
    <dbReference type="NCBI Taxonomy" id="37653"/>
    <lineage>
        <taxon>Eukaryota</taxon>
        <taxon>Metazoa</taxon>
        <taxon>Spiralia</taxon>
        <taxon>Lophotrochozoa</taxon>
        <taxon>Mollusca</taxon>
        <taxon>Cephalopoda</taxon>
        <taxon>Coleoidea</taxon>
        <taxon>Octopodiformes</taxon>
        <taxon>Octopoda</taxon>
        <taxon>Incirrata</taxon>
        <taxon>Octopodidae</taxon>
        <taxon>Octopus</taxon>
    </lineage>
</organism>
<evidence type="ECO:0000313" key="2">
    <source>
        <dbReference type="EMBL" id="KOF98107.1"/>
    </source>
</evidence>
<dbReference type="InterPro" id="IPR036116">
    <property type="entry name" value="FN3_sf"/>
</dbReference>
<dbReference type="Gene3D" id="2.60.40.10">
    <property type="entry name" value="Immunoglobulins"/>
    <property type="match status" value="1"/>
</dbReference>
<dbReference type="OrthoDB" id="6124570at2759"/>
<dbReference type="OMA" id="YSLCIAM"/>
<feature type="domain" description="Fibronectin type-III" evidence="1">
    <location>
        <begin position="30"/>
        <end position="126"/>
    </location>
</feature>
<dbReference type="InterPro" id="IPR013783">
    <property type="entry name" value="Ig-like_fold"/>
</dbReference>
<proteinExistence type="predicted"/>
<accession>A0A0L8I9G8</accession>
<dbReference type="KEGG" id="obi:106879319"/>
<evidence type="ECO:0000259" key="1">
    <source>
        <dbReference type="PROSITE" id="PS50853"/>
    </source>
</evidence>
<gene>
    <name evidence="2" type="ORF">OCBIM_22027239mg</name>
</gene>
<dbReference type="CDD" id="cd00063">
    <property type="entry name" value="FN3"/>
    <property type="match status" value="1"/>
</dbReference>
<dbReference type="STRING" id="37653.A0A0L8I9G8"/>
<reference evidence="2" key="1">
    <citation type="submission" date="2015-07" db="EMBL/GenBank/DDBJ databases">
        <title>MeaNS - Measles Nucleotide Surveillance Program.</title>
        <authorList>
            <person name="Tran T."/>
            <person name="Druce J."/>
        </authorList>
    </citation>
    <scope>NUCLEOTIDE SEQUENCE</scope>
    <source>
        <strain evidence="2">UCB-OBI-ISO-001</strain>
        <tissue evidence="2">Gonad</tissue>
    </source>
</reference>
<dbReference type="InterPro" id="IPR003961">
    <property type="entry name" value="FN3_dom"/>
</dbReference>